<evidence type="ECO:0000313" key="9">
    <source>
        <dbReference type="EMBL" id="SMF95404.1"/>
    </source>
</evidence>
<organism evidence="9 10">
    <name type="scientific">Methylomagnum ishizawai</name>
    <dbReference type="NCBI Taxonomy" id="1760988"/>
    <lineage>
        <taxon>Bacteria</taxon>
        <taxon>Pseudomonadati</taxon>
        <taxon>Pseudomonadota</taxon>
        <taxon>Gammaproteobacteria</taxon>
        <taxon>Methylococcales</taxon>
        <taxon>Methylococcaceae</taxon>
        <taxon>Methylomagnum</taxon>
    </lineage>
</organism>
<accession>A0A1Y6D4V0</accession>
<evidence type="ECO:0000256" key="3">
    <source>
        <dbReference type="ARBA" id="ARBA00023110"/>
    </source>
</evidence>
<reference evidence="9 10" key="1">
    <citation type="submission" date="2016-12" db="EMBL/GenBank/DDBJ databases">
        <authorList>
            <person name="Song W.-J."/>
            <person name="Kurnit D.M."/>
        </authorList>
    </citation>
    <scope>NUCLEOTIDE SEQUENCE [LARGE SCALE GENOMIC DNA]</scope>
    <source>
        <strain evidence="9 10">175</strain>
    </source>
</reference>
<dbReference type="Proteomes" id="UP000192923">
    <property type="component" value="Unassembled WGS sequence"/>
</dbReference>
<dbReference type="RefSeq" id="WP_085213609.1">
    <property type="nucleotide sequence ID" value="NZ_FXAM01000001.1"/>
</dbReference>
<dbReference type="InterPro" id="IPR046357">
    <property type="entry name" value="PPIase_dom_sf"/>
</dbReference>
<dbReference type="InterPro" id="IPR000774">
    <property type="entry name" value="PPIase_FKBP_N"/>
</dbReference>
<dbReference type="Pfam" id="PF01346">
    <property type="entry name" value="FKBP_N"/>
    <property type="match status" value="1"/>
</dbReference>
<evidence type="ECO:0000259" key="8">
    <source>
        <dbReference type="PROSITE" id="PS50059"/>
    </source>
</evidence>
<evidence type="ECO:0000256" key="4">
    <source>
        <dbReference type="ARBA" id="ARBA00023235"/>
    </source>
</evidence>
<evidence type="ECO:0000256" key="1">
    <source>
        <dbReference type="ARBA" id="ARBA00000971"/>
    </source>
</evidence>
<proteinExistence type="inferred from homology"/>
<keyword evidence="4 5" id="KW-0413">Isomerase</keyword>
<evidence type="ECO:0000256" key="2">
    <source>
        <dbReference type="ARBA" id="ARBA00006577"/>
    </source>
</evidence>
<dbReference type="PROSITE" id="PS50059">
    <property type="entry name" value="FKBP_PPIASE"/>
    <property type="match status" value="1"/>
</dbReference>
<protein>
    <recommendedName>
        <fullName evidence="6">Peptidyl-prolyl cis-trans isomerase</fullName>
        <ecNumber evidence="6">5.2.1.8</ecNumber>
    </recommendedName>
</protein>
<feature type="signal peptide" evidence="7">
    <location>
        <begin position="1"/>
        <end position="33"/>
    </location>
</feature>
<evidence type="ECO:0000313" key="10">
    <source>
        <dbReference type="Proteomes" id="UP000192923"/>
    </source>
</evidence>
<feature type="chain" id="PRO_5013096914" description="Peptidyl-prolyl cis-trans isomerase" evidence="7">
    <location>
        <begin position="34"/>
        <end position="161"/>
    </location>
</feature>
<comment type="catalytic activity">
    <reaction evidence="1 5 6">
        <text>[protein]-peptidylproline (omega=180) = [protein]-peptidylproline (omega=0)</text>
        <dbReference type="Rhea" id="RHEA:16237"/>
        <dbReference type="Rhea" id="RHEA-COMP:10747"/>
        <dbReference type="Rhea" id="RHEA-COMP:10748"/>
        <dbReference type="ChEBI" id="CHEBI:83833"/>
        <dbReference type="ChEBI" id="CHEBI:83834"/>
        <dbReference type="EC" id="5.2.1.8"/>
    </reaction>
</comment>
<keyword evidence="10" id="KW-1185">Reference proteome</keyword>
<dbReference type="STRING" id="1760988.SAMN02949497_2767"/>
<dbReference type="OrthoDB" id="9814548at2"/>
<dbReference type="InterPro" id="IPR001179">
    <property type="entry name" value="PPIase_FKBP_dom"/>
</dbReference>
<dbReference type="GO" id="GO:0006457">
    <property type="term" value="P:protein folding"/>
    <property type="evidence" value="ECO:0007669"/>
    <property type="project" value="InterPro"/>
</dbReference>
<keyword evidence="3 5" id="KW-0697">Rotamase</keyword>
<feature type="domain" description="PPIase FKBP-type" evidence="8">
    <location>
        <begin position="76"/>
        <end position="158"/>
    </location>
</feature>
<dbReference type="GO" id="GO:0003755">
    <property type="term" value="F:peptidyl-prolyl cis-trans isomerase activity"/>
    <property type="evidence" value="ECO:0007669"/>
    <property type="project" value="UniProtKB-UniRule"/>
</dbReference>
<dbReference type="PANTHER" id="PTHR43811">
    <property type="entry name" value="FKBP-TYPE PEPTIDYL-PROLYL CIS-TRANS ISOMERASE FKPA"/>
    <property type="match status" value="1"/>
</dbReference>
<dbReference type="SUPFAM" id="SSF54534">
    <property type="entry name" value="FKBP-like"/>
    <property type="match status" value="1"/>
</dbReference>
<sequence>MHENPVGPALRAVALAALAAFGLSACAPSPAEAERNREDSLKFLTENAHKPGIAATPSGLQYQVLQAGSGASPKPTDKVTVNYRGSLVSGREFDSGEGITFGLDQVIPGWTEGLQLMREGARYRFFIPAELAYGERGAGRAIPPNAALVFEVDLLKVEPAP</sequence>
<dbReference type="Pfam" id="PF00254">
    <property type="entry name" value="FKBP_C"/>
    <property type="match status" value="1"/>
</dbReference>
<dbReference type="Gene3D" id="3.10.50.40">
    <property type="match status" value="1"/>
</dbReference>
<evidence type="ECO:0000256" key="7">
    <source>
        <dbReference type="SAM" id="SignalP"/>
    </source>
</evidence>
<evidence type="ECO:0000256" key="5">
    <source>
        <dbReference type="PROSITE-ProRule" id="PRU00277"/>
    </source>
</evidence>
<dbReference type="EC" id="5.2.1.8" evidence="6"/>
<evidence type="ECO:0000256" key="6">
    <source>
        <dbReference type="RuleBase" id="RU003915"/>
    </source>
</evidence>
<dbReference type="EMBL" id="FXAM01000001">
    <property type="protein sequence ID" value="SMF95404.1"/>
    <property type="molecule type" value="Genomic_DNA"/>
</dbReference>
<name>A0A1Y6D4V0_9GAMM</name>
<dbReference type="PANTHER" id="PTHR43811:SF19">
    <property type="entry name" value="39 KDA FK506-BINDING NUCLEAR PROTEIN"/>
    <property type="match status" value="1"/>
</dbReference>
<gene>
    <name evidence="9" type="ORF">SAMN02949497_2767</name>
</gene>
<keyword evidence="7" id="KW-0732">Signal</keyword>
<dbReference type="AlphaFoldDB" id="A0A1Y6D4V0"/>
<comment type="similarity">
    <text evidence="2 6">Belongs to the FKBP-type PPIase family.</text>
</comment>